<dbReference type="SUPFAM" id="SSF48371">
    <property type="entry name" value="ARM repeat"/>
    <property type="match status" value="1"/>
</dbReference>
<evidence type="ECO:0000256" key="4">
    <source>
        <dbReference type="ARBA" id="ARBA00023163"/>
    </source>
</evidence>
<dbReference type="Gene3D" id="1.25.40.770">
    <property type="entry name" value="TAF6, C-terminal HEAT repeat domain"/>
    <property type="match status" value="1"/>
</dbReference>
<evidence type="ECO:0000256" key="3">
    <source>
        <dbReference type="ARBA" id="ARBA00023015"/>
    </source>
</evidence>
<feature type="compositionally biased region" description="Polar residues" evidence="7">
    <location>
        <begin position="1033"/>
        <end position="1054"/>
    </location>
</feature>
<keyword evidence="3" id="KW-0805">Transcription regulation</keyword>
<evidence type="ECO:0000313" key="9">
    <source>
        <dbReference type="EMBL" id="GKT26176.1"/>
    </source>
</evidence>
<comment type="similarity">
    <text evidence="2">Belongs to the TAF6 family.</text>
</comment>
<keyword evidence="5" id="KW-0539">Nucleus</keyword>
<evidence type="ECO:0000256" key="5">
    <source>
        <dbReference type="ARBA" id="ARBA00023242"/>
    </source>
</evidence>
<organism evidence="9 10">
    <name type="scientific">Aduncisulcus paluster</name>
    <dbReference type="NCBI Taxonomy" id="2918883"/>
    <lineage>
        <taxon>Eukaryota</taxon>
        <taxon>Metamonada</taxon>
        <taxon>Carpediemonas-like organisms</taxon>
        <taxon>Aduncisulcus</taxon>
    </lineage>
</organism>
<dbReference type="InterPro" id="IPR016024">
    <property type="entry name" value="ARM-type_fold"/>
</dbReference>
<feature type="region of interest" description="Disordered" evidence="7">
    <location>
        <begin position="855"/>
        <end position="1057"/>
    </location>
</feature>
<keyword evidence="4" id="KW-0804">Transcription</keyword>
<dbReference type="InterPro" id="IPR001202">
    <property type="entry name" value="WW_dom"/>
</dbReference>
<keyword evidence="10" id="KW-1185">Reference proteome</keyword>
<comment type="caution">
    <text evidence="9">The sequence shown here is derived from an EMBL/GenBank/DDBJ whole genome shotgun (WGS) entry which is preliminary data.</text>
</comment>
<feature type="compositionally biased region" description="Polar residues" evidence="7">
    <location>
        <begin position="858"/>
        <end position="870"/>
    </location>
</feature>
<gene>
    <name evidence="9" type="ORF">ADUPG1_013263</name>
</gene>
<name>A0ABQ5K2C9_9EUKA</name>
<dbReference type="Pfam" id="PF07571">
    <property type="entry name" value="TAF6_C"/>
    <property type="match status" value="1"/>
</dbReference>
<feature type="compositionally biased region" description="Low complexity" evidence="7">
    <location>
        <begin position="900"/>
        <end position="923"/>
    </location>
</feature>
<dbReference type="SUPFAM" id="SSF51045">
    <property type="entry name" value="WW domain"/>
    <property type="match status" value="1"/>
</dbReference>
<feature type="compositionally biased region" description="Low complexity" evidence="7">
    <location>
        <begin position="994"/>
        <end position="1006"/>
    </location>
</feature>
<evidence type="ECO:0000259" key="8">
    <source>
        <dbReference type="PROSITE" id="PS50020"/>
    </source>
</evidence>
<dbReference type="InterPro" id="IPR046344">
    <property type="entry name" value="TAF6_C_sf"/>
</dbReference>
<feature type="domain" description="WW" evidence="8">
    <location>
        <begin position="494"/>
        <end position="526"/>
    </location>
</feature>
<evidence type="ECO:0000256" key="6">
    <source>
        <dbReference type="SAM" id="Coils"/>
    </source>
</evidence>
<protein>
    <submittedName>
        <fullName evidence="9">Transcription initiation factor TFIID subunit 6 like protein</fullName>
    </submittedName>
</protein>
<proteinExistence type="inferred from homology"/>
<evidence type="ECO:0000256" key="2">
    <source>
        <dbReference type="ARBA" id="ARBA00007688"/>
    </source>
</evidence>
<dbReference type="InterPro" id="IPR037796">
    <property type="entry name" value="TAF6"/>
</dbReference>
<dbReference type="PROSITE" id="PS50020">
    <property type="entry name" value="WW_DOMAIN_2"/>
    <property type="match status" value="1"/>
</dbReference>
<dbReference type="InterPro" id="IPR011442">
    <property type="entry name" value="TAF6_C"/>
</dbReference>
<keyword evidence="6" id="KW-0175">Coiled coil</keyword>
<comment type="subcellular location">
    <subcellularLocation>
        <location evidence="1">Nucleus</location>
    </subcellularLocation>
</comment>
<feature type="compositionally biased region" description="Basic residues" evidence="7">
    <location>
        <begin position="950"/>
        <end position="961"/>
    </location>
</feature>
<dbReference type="PANTHER" id="PTHR10221:SF9">
    <property type="entry name" value="TRANSCRIPTION INITIATION FACTOR TFIID SUBUNIT 6"/>
    <property type="match status" value="1"/>
</dbReference>
<sequence length="1676" mass="190706">MEKRQALERGIALLLGKILKKADDLSYYSYSTSISSRNIEEAAKQLAIPHWCGIITPKGVNSQVINIKDEVRTKMDIPPPGAPEISLSWLAFEGEQPDTPYNPSPAVLDAFSKADALEKESICKDKSDAKQEKDQTKSSFTSIPLYSPFSIHGRWRSILSPAPTMIPSTSSRLMLSDELLSLSSEITSCIISSQKTTRERTLTALEEESGISSLIPDVVKFVNNELQSEVEKEAKRLYDPLSHSISSHVDSQGNLVNSEKYLAIVQCLEALTRNSSLHITHTASLTHTLLSALLFPFPLSIENGVCWWLVKEQAAQVLIEFICRKCVELDATVGMRCADLLLRVLLDHEASLATRIGAAMYFISCQFDNLRHALEAMLAKWQHGMGKSLSVEAKEEEEIKEEEEFDQHMGKDESLVEQPSIVRVYSGYQSDMKKLFVSGVVPSLDISECDEKKPKFIFIFMNRDSLKKYAVYIGCEDVISKPFLKNLLYTAATAPIPCGWATAVADGKRYYYDRKSREPSWNLPCDLYFRSVISNRLVYSQEEVDRIRLPSTTPPQIHHSRVYTSSFPSCVCSVMSMCTYLNIDPYSEADLIWIAVLALIKPMDDVWRKKKGVRRVYDDGTVEEQRDGIIWEPEHARDVGGRLVEMEWFEHKLTKEEVYEHPGDMFYLSLLEEERSRKKKMEAKVKEKAERRKRDEEELKKIIEEKHKRAREEEEEEEAEVVGEHDSPCWIGFLLAKNVQHTPSSLCVYYNFHTDEQVNTMICDKQHSPPHSLLIAPPEHFSSPSWLSPYVLYLRHTTVIDLSIVLKIDGRLRMSKSARQRQDARADILKAKAHAYGNQLKSWLLEERKQAFHGESLTIHQASPGKQYNPSGYGRMSQKQTRSPTIRTSKGDSHRLRHLPSPSIHARSSSGSSSRPNSSSGRTHSARMFLLPPVETEQDRRRVQTAHGSIRSHQKTGKRGIIRGGRTYHTITSDNPHESIMQRSGQFVPHPPSVHRSSNSSSQTSSTDTDHEPRESYGQASSRSIVSESVRELQQTGTSDVYGASNTLTPTLSSSEKRLIRHNQLRAKTLLHERQRMVSNALSRPPYSSVLLWALLPAPPRTCSFSAHWVEYSPKKRYCTATLYVVTRDVETLSHKGGNQQAFMTEDRDTLSYGRIGRMVDLDGARGYAKESNDLIHSLPTDSKDIQSGLSPSKHGSKCAIPRSPRGIEKFGNEDGIQPQFHRHSLTAAQCWEDYTPLHARKAPVIKMKYNGTYVDDFSLSSFASLGFVEAYDCHLAIEVFNAIEDILSGLFIVLHRNSCTSAMKQWCSLLVLFSTIPSLVPRLAHRKYVEKFELCRNCIKCETFFSRFLGNVYPELKKWDEIISTISGFCDDPSSKVWIPTVFGKFVKKKLRESGRILYYEVKESILSVLKSSVTQESIHQNRKEIILYIASIFLAHLSRINQHLDGAIDNEYCKICVNFSYVVKSKIEPFISNIFPCLDSILKRGPLRLRPRNLLLTIRNISNTSSLSIKHSIADIIVPHFESWMRNYPDDSSMRIWTNILGNITYSEKSKTSIQDICSKVWPHFSSIFSFLNDSMRSSEHREQWSKDLHHYLFFFSNLSSNPLYASKIYECVENVLYEWYCAIKQEKKVKLGLDYWCKLVSIFSSISGDPKFASNIPQTPSVPSHLSKEWLIL</sequence>
<evidence type="ECO:0000256" key="7">
    <source>
        <dbReference type="SAM" id="MobiDB-lite"/>
    </source>
</evidence>
<dbReference type="PANTHER" id="PTHR10221">
    <property type="entry name" value="TRANSCRIPTION INITIATION FACTOR TFIID SUBUNIT 6"/>
    <property type="match status" value="1"/>
</dbReference>
<dbReference type="InterPro" id="IPR036020">
    <property type="entry name" value="WW_dom_sf"/>
</dbReference>
<feature type="coiled-coil region" evidence="6">
    <location>
        <begin position="671"/>
        <end position="720"/>
    </location>
</feature>
<evidence type="ECO:0000313" key="10">
    <source>
        <dbReference type="Proteomes" id="UP001057375"/>
    </source>
</evidence>
<dbReference type="Proteomes" id="UP001057375">
    <property type="component" value="Unassembled WGS sequence"/>
</dbReference>
<dbReference type="Gene3D" id="2.20.70.10">
    <property type="match status" value="1"/>
</dbReference>
<feature type="compositionally biased region" description="Polar residues" evidence="7">
    <location>
        <begin position="877"/>
        <end position="888"/>
    </location>
</feature>
<evidence type="ECO:0000256" key="1">
    <source>
        <dbReference type="ARBA" id="ARBA00004123"/>
    </source>
</evidence>
<reference evidence="9" key="1">
    <citation type="submission" date="2022-03" db="EMBL/GenBank/DDBJ databases">
        <title>Draft genome sequence of Aduncisulcus paluster, a free-living microaerophilic Fornicata.</title>
        <authorList>
            <person name="Yuyama I."/>
            <person name="Kume K."/>
            <person name="Tamura T."/>
            <person name="Inagaki Y."/>
            <person name="Hashimoto T."/>
        </authorList>
    </citation>
    <scope>NUCLEOTIDE SEQUENCE</scope>
    <source>
        <strain evidence="9">NY0171</strain>
    </source>
</reference>
<dbReference type="EMBL" id="BQXS01012640">
    <property type="protein sequence ID" value="GKT26176.1"/>
    <property type="molecule type" value="Genomic_DNA"/>
</dbReference>
<dbReference type="CDD" id="cd00201">
    <property type="entry name" value="WW"/>
    <property type="match status" value="1"/>
</dbReference>
<accession>A0ABQ5K2C9</accession>
<feature type="region of interest" description="Disordered" evidence="7">
    <location>
        <begin position="1179"/>
        <end position="1203"/>
    </location>
</feature>